<keyword evidence="2" id="KW-1185">Reference proteome</keyword>
<dbReference type="EMBL" id="JAHWGI010001135">
    <property type="protein sequence ID" value="KAK3923104.1"/>
    <property type="molecule type" value="Genomic_DNA"/>
</dbReference>
<proteinExistence type="predicted"/>
<evidence type="ECO:0000313" key="2">
    <source>
        <dbReference type="Proteomes" id="UP001219518"/>
    </source>
</evidence>
<accession>A0AAE1LLL6</accession>
<reference evidence="1" key="1">
    <citation type="submission" date="2021-07" db="EMBL/GenBank/DDBJ databases">
        <authorList>
            <person name="Catto M.A."/>
            <person name="Jacobson A."/>
            <person name="Kennedy G."/>
            <person name="Labadie P."/>
            <person name="Hunt B.G."/>
            <person name="Srinivasan R."/>
        </authorList>
    </citation>
    <scope>NUCLEOTIDE SEQUENCE</scope>
    <source>
        <strain evidence="1">PL_HMW_Pooled</strain>
        <tissue evidence="1">Head</tissue>
    </source>
</reference>
<name>A0AAE1LLL6_9NEOP</name>
<dbReference type="AlphaFoldDB" id="A0AAE1LLL6"/>
<gene>
    <name evidence="1" type="ORF">KUF71_012119</name>
</gene>
<protein>
    <submittedName>
        <fullName evidence="1">Protein WAVE-DAMPENED 2</fullName>
    </submittedName>
</protein>
<comment type="caution">
    <text evidence="1">The sequence shown here is derived from an EMBL/GenBank/DDBJ whole genome shotgun (WGS) entry which is preliminary data.</text>
</comment>
<evidence type="ECO:0000313" key="1">
    <source>
        <dbReference type="EMBL" id="KAK3923104.1"/>
    </source>
</evidence>
<organism evidence="1 2">
    <name type="scientific">Frankliniella fusca</name>
    <dbReference type="NCBI Taxonomy" id="407009"/>
    <lineage>
        <taxon>Eukaryota</taxon>
        <taxon>Metazoa</taxon>
        <taxon>Ecdysozoa</taxon>
        <taxon>Arthropoda</taxon>
        <taxon>Hexapoda</taxon>
        <taxon>Insecta</taxon>
        <taxon>Pterygota</taxon>
        <taxon>Neoptera</taxon>
        <taxon>Paraneoptera</taxon>
        <taxon>Thysanoptera</taxon>
        <taxon>Terebrantia</taxon>
        <taxon>Thripoidea</taxon>
        <taxon>Thripidae</taxon>
        <taxon>Frankliniella</taxon>
    </lineage>
</organism>
<reference evidence="1" key="2">
    <citation type="journal article" date="2023" name="BMC Genomics">
        <title>Pest status, molecular evolution, and epigenetic factors derived from the genome assembly of Frankliniella fusca, a thysanopteran phytovirus vector.</title>
        <authorList>
            <person name="Catto M.A."/>
            <person name="Labadie P.E."/>
            <person name="Jacobson A.L."/>
            <person name="Kennedy G.G."/>
            <person name="Srinivasan R."/>
            <person name="Hunt B.G."/>
        </authorList>
    </citation>
    <scope>NUCLEOTIDE SEQUENCE</scope>
    <source>
        <strain evidence="1">PL_HMW_Pooled</strain>
    </source>
</reference>
<dbReference type="Proteomes" id="UP001219518">
    <property type="component" value="Unassembled WGS sequence"/>
</dbReference>
<sequence>MWTKSRQNESWVSISGCVGRLPSDCYPIDCYFRFGGIVGEPASRPQKVHPEGRCQQSGDMVEYHMSMRSAGTAYKIFVKMFPDCDVAQAMALARTKITYNIIHGIAPYFHSLLVDDINKCDAYVVFFDESLNKCSQQQQMDIAIRFVSNDEVTTRYFTSAFLGHATAVDLLKAILESLKSLTLSKMIHPARNEKSK</sequence>